<reference evidence="7 8" key="1">
    <citation type="submission" date="2019-03" db="EMBL/GenBank/DDBJ databases">
        <title>Genomic Encyclopedia of Archaeal and Bacterial Type Strains, Phase II (KMG-II): from individual species to whole genera.</title>
        <authorList>
            <person name="Goeker M."/>
        </authorList>
    </citation>
    <scope>NUCLEOTIDE SEQUENCE [LARGE SCALE GENOMIC DNA]</scope>
    <source>
        <strain evidence="7 8">ATCC 35214</strain>
    </source>
</reference>
<keyword evidence="5" id="KW-0413">Isomerase</keyword>
<proteinExistence type="inferred from homology"/>
<organism evidence="7 8">
    <name type="scientific">Mycoplasmopsis mustelae</name>
    <dbReference type="NCBI Taxonomy" id="171289"/>
    <lineage>
        <taxon>Bacteria</taxon>
        <taxon>Bacillati</taxon>
        <taxon>Mycoplasmatota</taxon>
        <taxon>Mycoplasmoidales</taxon>
        <taxon>Metamycoplasmataceae</taxon>
        <taxon>Mycoplasmopsis</taxon>
    </lineage>
</organism>
<comment type="catalytic activity">
    <reaction evidence="1">
        <text>uridine(55) in tRNA = pseudouridine(55) in tRNA</text>
        <dbReference type="Rhea" id="RHEA:42532"/>
        <dbReference type="Rhea" id="RHEA-COMP:10101"/>
        <dbReference type="Rhea" id="RHEA-COMP:10102"/>
        <dbReference type="ChEBI" id="CHEBI:65314"/>
        <dbReference type="ChEBI" id="CHEBI:65315"/>
        <dbReference type="EC" id="5.4.99.25"/>
    </reaction>
</comment>
<evidence type="ECO:0000256" key="1">
    <source>
        <dbReference type="ARBA" id="ARBA00000385"/>
    </source>
</evidence>
<dbReference type="AlphaFoldDB" id="A0A4R7UBS2"/>
<dbReference type="GO" id="GO:0003723">
    <property type="term" value="F:RNA binding"/>
    <property type="evidence" value="ECO:0007669"/>
    <property type="project" value="InterPro"/>
</dbReference>
<evidence type="ECO:0000256" key="2">
    <source>
        <dbReference type="ARBA" id="ARBA00005642"/>
    </source>
</evidence>
<evidence type="ECO:0000256" key="5">
    <source>
        <dbReference type="ARBA" id="ARBA00023235"/>
    </source>
</evidence>
<comment type="similarity">
    <text evidence="2">Belongs to the pseudouridine synthase TruB family. Type 1 subfamily.</text>
</comment>
<dbReference type="Pfam" id="PF01509">
    <property type="entry name" value="TruB_N"/>
    <property type="match status" value="1"/>
</dbReference>
<gene>
    <name evidence="7" type="ORF">BCF59_0731</name>
</gene>
<evidence type="ECO:0000313" key="7">
    <source>
        <dbReference type="EMBL" id="TDV22695.1"/>
    </source>
</evidence>
<dbReference type="SUPFAM" id="SSF55120">
    <property type="entry name" value="Pseudouridine synthase"/>
    <property type="match status" value="1"/>
</dbReference>
<keyword evidence="4" id="KW-0819">tRNA processing</keyword>
<evidence type="ECO:0000256" key="4">
    <source>
        <dbReference type="ARBA" id="ARBA00022694"/>
    </source>
</evidence>
<dbReference type="InterPro" id="IPR020103">
    <property type="entry name" value="PsdUridine_synth_cat_dom_sf"/>
</dbReference>
<keyword evidence="8" id="KW-1185">Reference proteome</keyword>
<dbReference type="OrthoDB" id="9802309at2"/>
<comment type="caution">
    <text evidence="7">The sequence shown here is derived from an EMBL/GenBank/DDBJ whole genome shotgun (WGS) entry which is preliminary data.</text>
</comment>
<evidence type="ECO:0000313" key="8">
    <source>
        <dbReference type="Proteomes" id="UP000295757"/>
    </source>
</evidence>
<dbReference type="RefSeq" id="WP_134111304.1">
    <property type="nucleotide sequence ID" value="NZ_SOCN01000006.1"/>
</dbReference>
<dbReference type="GO" id="GO:0006400">
    <property type="term" value="P:tRNA modification"/>
    <property type="evidence" value="ECO:0007669"/>
    <property type="project" value="TreeGrafter"/>
</dbReference>
<dbReference type="Proteomes" id="UP000295757">
    <property type="component" value="Unassembled WGS sequence"/>
</dbReference>
<dbReference type="NCBIfam" id="TIGR00431">
    <property type="entry name" value="TruB"/>
    <property type="match status" value="1"/>
</dbReference>
<protein>
    <recommendedName>
        <fullName evidence="3">tRNA pseudouridine(55) synthase</fullName>
        <ecNumber evidence="3">5.4.99.25</ecNumber>
    </recommendedName>
</protein>
<dbReference type="GO" id="GO:0160148">
    <property type="term" value="F:tRNA pseudouridine(55) synthase activity"/>
    <property type="evidence" value="ECO:0007669"/>
    <property type="project" value="UniProtKB-EC"/>
</dbReference>
<feature type="domain" description="Pseudouridine synthase II N-terminal" evidence="6">
    <location>
        <begin position="23"/>
        <end position="170"/>
    </location>
</feature>
<dbReference type="EC" id="5.4.99.25" evidence="3"/>
<dbReference type="GO" id="GO:1990481">
    <property type="term" value="P:mRNA pseudouridine synthesis"/>
    <property type="evidence" value="ECO:0007669"/>
    <property type="project" value="TreeGrafter"/>
</dbReference>
<dbReference type="InterPro" id="IPR002501">
    <property type="entry name" value="PsdUridine_synth_N"/>
</dbReference>
<sequence>MFYKFYKPSNVYSNQEIRKLGKKINAKKIGHSGILDQLASGLMIVATDSDTRLLEYLSDKNKAYIVKARFNYSSNTLDTMGEIKKENFQLIFLEDLIKAVDTVSKRKTQIPPLYSAKKINGKRAYNLARNKQTFELKPQNIEVFDYKILDFNFEKQEYTIYFYVSEGTYIRSLLSDIAKELNNASVMFELKRTQVGKIKLGTLKASEFQSLEIDKLFEIPYFFLNLHQNQQLKYGRNFKFKHIDSCIMFLNSNKEVVCVGEVKQEVFYPRKIFLERL</sequence>
<dbReference type="Gene3D" id="3.30.2350.10">
    <property type="entry name" value="Pseudouridine synthase"/>
    <property type="match status" value="1"/>
</dbReference>
<dbReference type="PANTHER" id="PTHR13767:SF2">
    <property type="entry name" value="PSEUDOURIDYLATE SYNTHASE TRUB1"/>
    <property type="match status" value="1"/>
</dbReference>
<dbReference type="PANTHER" id="PTHR13767">
    <property type="entry name" value="TRNA-PSEUDOURIDINE SYNTHASE"/>
    <property type="match status" value="1"/>
</dbReference>
<dbReference type="InterPro" id="IPR014780">
    <property type="entry name" value="tRNA_psdUridine_synth_TruB"/>
</dbReference>
<evidence type="ECO:0000256" key="3">
    <source>
        <dbReference type="ARBA" id="ARBA00012787"/>
    </source>
</evidence>
<name>A0A4R7UBS2_9BACT</name>
<accession>A0A4R7UBS2</accession>
<dbReference type="EMBL" id="SOCN01000006">
    <property type="protein sequence ID" value="TDV22695.1"/>
    <property type="molecule type" value="Genomic_DNA"/>
</dbReference>
<evidence type="ECO:0000259" key="6">
    <source>
        <dbReference type="Pfam" id="PF01509"/>
    </source>
</evidence>